<evidence type="ECO:0000313" key="7">
    <source>
        <dbReference type="Proteomes" id="UP000664545"/>
    </source>
</evidence>
<feature type="coiled-coil region" evidence="2">
    <location>
        <begin position="111"/>
        <end position="138"/>
    </location>
</feature>
<comment type="caution">
    <text evidence="6">The sequence shown here is derived from an EMBL/GenBank/DDBJ whole genome shotgun (WGS) entry which is preliminary data.</text>
</comment>
<dbReference type="GO" id="GO:1990281">
    <property type="term" value="C:efflux pump complex"/>
    <property type="evidence" value="ECO:0007669"/>
    <property type="project" value="TreeGrafter"/>
</dbReference>
<organism evidence="6 7">
    <name type="scientific">Clostridium aminobutyricum</name>
    <dbReference type="NCBI Taxonomy" id="33953"/>
    <lineage>
        <taxon>Bacteria</taxon>
        <taxon>Bacillati</taxon>
        <taxon>Bacillota</taxon>
        <taxon>Clostridia</taxon>
        <taxon>Eubacteriales</taxon>
        <taxon>Clostridiaceae</taxon>
        <taxon>Clostridium</taxon>
    </lineage>
</organism>
<evidence type="ECO:0000259" key="5">
    <source>
        <dbReference type="Pfam" id="PF25989"/>
    </source>
</evidence>
<dbReference type="InterPro" id="IPR058637">
    <property type="entry name" value="YknX-like_C"/>
</dbReference>
<dbReference type="NCBIfam" id="TIGR01730">
    <property type="entry name" value="RND_mfp"/>
    <property type="match status" value="1"/>
</dbReference>
<evidence type="ECO:0000256" key="1">
    <source>
        <dbReference type="ARBA" id="ARBA00009477"/>
    </source>
</evidence>
<dbReference type="InterPro" id="IPR058625">
    <property type="entry name" value="MdtA-like_BSH"/>
</dbReference>
<dbReference type="Gene3D" id="1.10.287.470">
    <property type="entry name" value="Helix hairpin bin"/>
    <property type="match status" value="1"/>
</dbReference>
<keyword evidence="2" id="KW-0175">Coiled coil</keyword>
<reference evidence="6" key="1">
    <citation type="submission" date="2021-02" db="EMBL/GenBank/DDBJ databases">
        <title>Abyssanaerobacter marinus gen.nov., sp., nov, anaerobic bacterium isolated from the Onnuri vent field of Indian Ocean and suggestion of Mogibacteriaceae fam. nov., and proposal of reclassification of ambiguous this family's genus member.</title>
        <authorList>
            <person name="Kim Y.J."/>
            <person name="Yang J.-A."/>
        </authorList>
    </citation>
    <scope>NUCLEOTIDE SEQUENCE</scope>
    <source>
        <strain evidence="6">DSM 2634</strain>
    </source>
</reference>
<dbReference type="InterPro" id="IPR006143">
    <property type="entry name" value="RND_pump_MFP"/>
</dbReference>
<feature type="domain" description="Multidrug resistance protein MdtA-like barrel-sandwich hybrid" evidence="3">
    <location>
        <begin position="78"/>
        <end position="212"/>
    </location>
</feature>
<name>A0A939IIY3_CLOAM</name>
<feature type="domain" description="CusB-like beta-barrel" evidence="4">
    <location>
        <begin position="226"/>
        <end position="299"/>
    </location>
</feature>
<proteinExistence type="inferred from homology"/>
<keyword evidence="7" id="KW-1185">Reference proteome</keyword>
<dbReference type="InterPro" id="IPR058792">
    <property type="entry name" value="Beta-barrel_RND_2"/>
</dbReference>
<comment type="similarity">
    <text evidence="1">Belongs to the membrane fusion protein (MFP) (TC 8.A.1) family.</text>
</comment>
<dbReference type="Gene3D" id="2.40.30.170">
    <property type="match status" value="1"/>
</dbReference>
<dbReference type="EMBL" id="JAFJZZ010000003">
    <property type="protein sequence ID" value="MBN7773546.1"/>
    <property type="molecule type" value="Genomic_DNA"/>
</dbReference>
<dbReference type="Pfam" id="PF25954">
    <property type="entry name" value="Beta-barrel_RND_2"/>
    <property type="match status" value="1"/>
</dbReference>
<dbReference type="Gene3D" id="2.40.50.100">
    <property type="match status" value="1"/>
</dbReference>
<accession>A0A939IIY3</accession>
<dbReference type="Pfam" id="PF25989">
    <property type="entry name" value="YknX_C"/>
    <property type="match status" value="1"/>
</dbReference>
<evidence type="ECO:0000256" key="2">
    <source>
        <dbReference type="SAM" id="Coils"/>
    </source>
</evidence>
<feature type="domain" description="YknX-like C-terminal permuted SH3-like" evidence="5">
    <location>
        <begin position="306"/>
        <end position="372"/>
    </location>
</feature>
<dbReference type="Proteomes" id="UP000664545">
    <property type="component" value="Unassembled WGS sequence"/>
</dbReference>
<dbReference type="Pfam" id="PF25917">
    <property type="entry name" value="BSH_RND"/>
    <property type="match status" value="1"/>
</dbReference>
<dbReference type="SUPFAM" id="SSF111369">
    <property type="entry name" value="HlyD-like secretion proteins"/>
    <property type="match status" value="1"/>
</dbReference>
<dbReference type="Gene3D" id="2.40.420.20">
    <property type="match status" value="1"/>
</dbReference>
<dbReference type="RefSeq" id="WP_206582378.1">
    <property type="nucleotide sequence ID" value="NZ_JAFJZZ010000003.1"/>
</dbReference>
<dbReference type="AlphaFoldDB" id="A0A939IIY3"/>
<dbReference type="PANTHER" id="PTHR30469">
    <property type="entry name" value="MULTIDRUG RESISTANCE PROTEIN MDTA"/>
    <property type="match status" value="1"/>
</dbReference>
<evidence type="ECO:0000259" key="3">
    <source>
        <dbReference type="Pfam" id="PF25917"/>
    </source>
</evidence>
<dbReference type="GO" id="GO:0015562">
    <property type="term" value="F:efflux transmembrane transporter activity"/>
    <property type="evidence" value="ECO:0007669"/>
    <property type="project" value="TreeGrafter"/>
</dbReference>
<gene>
    <name evidence="6" type="ORF">JYB65_09245</name>
</gene>
<protein>
    <submittedName>
        <fullName evidence="6">Efflux RND transporter periplasmic adaptor subunit</fullName>
    </submittedName>
</protein>
<evidence type="ECO:0000259" key="4">
    <source>
        <dbReference type="Pfam" id="PF25954"/>
    </source>
</evidence>
<dbReference type="PANTHER" id="PTHR30469:SF33">
    <property type="entry name" value="SLR1207 PROTEIN"/>
    <property type="match status" value="1"/>
</dbReference>
<evidence type="ECO:0000313" key="6">
    <source>
        <dbReference type="EMBL" id="MBN7773546.1"/>
    </source>
</evidence>
<sequence length="391" mass="41790">MKEKKLDLKQLMKQKTILIAVAVLMVVSLTGVRIFSAQKVPKEELSLDNSIAVETAEVSYTDSIGGLTYKANLEPAEEATVSSNVSGQVTQVLFENGDKVEQGQALATLDDKDLQNQMKTAKVDLSKLQLELDAAKSDADIAGQLYAGGACSKTSYDTAMRAYKTVLANVELKKIELQDILNSLNDCIIKSPVTGEASGKNITVGQYLNQGTVIASVKNNTSIKAEIQLLQNDLEKVAVGQEVTLKLSHDDTMTYKGFVETIATSANSQTRAFDCLIKIDNTAGALKSGVFGTIEISDKENQKTLAAPMSAVAGSEGNYSAFTIENGLARKVPVEIGVVSNDMVEITSGLKEGDRIITSNLNSLQDGDKVSVAHEKKALRAVYAPTDGEGE</sequence>